<accession>A0A481Z7T8</accession>
<feature type="transmembrane region" description="Helical" evidence="1">
    <location>
        <begin position="6"/>
        <end position="23"/>
    </location>
</feature>
<feature type="transmembrane region" description="Helical" evidence="1">
    <location>
        <begin position="81"/>
        <end position="99"/>
    </location>
</feature>
<evidence type="ECO:0000256" key="1">
    <source>
        <dbReference type="SAM" id="Phobius"/>
    </source>
</evidence>
<organism evidence="2">
    <name type="scientific">Pithovirus LCPAC304</name>
    <dbReference type="NCBI Taxonomy" id="2506594"/>
    <lineage>
        <taxon>Viruses</taxon>
        <taxon>Pithoviruses</taxon>
    </lineage>
</organism>
<keyword evidence="1" id="KW-0812">Transmembrane</keyword>
<gene>
    <name evidence="2" type="ORF">LCPAC304_03060</name>
</gene>
<name>A0A481Z7T8_9VIRU</name>
<evidence type="ECO:0000313" key="2">
    <source>
        <dbReference type="EMBL" id="QBK91963.1"/>
    </source>
</evidence>
<sequence length="107" mass="12169">MKYDFYYFVGIMCTLGGLSIAYFESSSVRDILHICAATLAWACEWMLLVVITSFVGFWILLGTSIGRLLGVRVYAERFLGWLAWTFVVLFAKSFVAVFVSEEELERG</sequence>
<feature type="transmembrane region" description="Helical" evidence="1">
    <location>
        <begin position="35"/>
        <end position="61"/>
    </location>
</feature>
<keyword evidence="1" id="KW-1133">Transmembrane helix</keyword>
<reference evidence="2" key="1">
    <citation type="journal article" date="2019" name="MBio">
        <title>Virus Genomes from Deep Sea Sediments Expand the Ocean Megavirome and Support Independent Origins of Viral Gigantism.</title>
        <authorList>
            <person name="Backstrom D."/>
            <person name="Yutin N."/>
            <person name="Jorgensen S.L."/>
            <person name="Dharamshi J."/>
            <person name="Homa F."/>
            <person name="Zaremba-Niedwiedzka K."/>
            <person name="Spang A."/>
            <person name="Wolf Y.I."/>
            <person name="Koonin E.V."/>
            <person name="Ettema T.J."/>
        </authorList>
    </citation>
    <scope>NUCLEOTIDE SEQUENCE</scope>
</reference>
<dbReference type="EMBL" id="MK500566">
    <property type="protein sequence ID" value="QBK91963.1"/>
    <property type="molecule type" value="Genomic_DNA"/>
</dbReference>
<protein>
    <recommendedName>
        <fullName evidence="3">Transmembrane protein</fullName>
    </recommendedName>
</protein>
<proteinExistence type="predicted"/>
<keyword evidence="1" id="KW-0472">Membrane</keyword>
<evidence type="ECO:0008006" key="3">
    <source>
        <dbReference type="Google" id="ProtNLM"/>
    </source>
</evidence>